<evidence type="ECO:0000256" key="1">
    <source>
        <dbReference type="SAM" id="SignalP"/>
    </source>
</evidence>
<name>A0A5N6U7S3_ASPAV</name>
<evidence type="ECO:0000313" key="2">
    <source>
        <dbReference type="EMBL" id="KAE8154644.1"/>
    </source>
</evidence>
<evidence type="ECO:0008006" key="4">
    <source>
        <dbReference type="Google" id="ProtNLM"/>
    </source>
</evidence>
<accession>A0A5N6U7S3</accession>
<dbReference type="OrthoDB" id="4466885at2759"/>
<feature type="signal peptide" evidence="1">
    <location>
        <begin position="1"/>
        <end position="21"/>
    </location>
</feature>
<gene>
    <name evidence="2" type="ORF">BDV25DRAFT_135812</name>
</gene>
<reference evidence="2 3" key="1">
    <citation type="submission" date="2019-04" db="EMBL/GenBank/DDBJ databases">
        <title>Friends and foes A comparative genomics study of 23 Aspergillus species from section Flavi.</title>
        <authorList>
            <consortium name="DOE Joint Genome Institute"/>
            <person name="Kjaerbolling I."/>
            <person name="Vesth T."/>
            <person name="Frisvad J.C."/>
            <person name="Nybo J.L."/>
            <person name="Theobald S."/>
            <person name="Kildgaard S."/>
            <person name="Isbrandt T."/>
            <person name="Kuo A."/>
            <person name="Sato A."/>
            <person name="Lyhne E.K."/>
            <person name="Kogle M.E."/>
            <person name="Wiebenga A."/>
            <person name="Kun R.S."/>
            <person name="Lubbers R.J."/>
            <person name="Makela M.R."/>
            <person name="Barry K."/>
            <person name="Chovatia M."/>
            <person name="Clum A."/>
            <person name="Daum C."/>
            <person name="Haridas S."/>
            <person name="He G."/>
            <person name="LaButti K."/>
            <person name="Lipzen A."/>
            <person name="Mondo S."/>
            <person name="Riley R."/>
            <person name="Salamov A."/>
            <person name="Simmons B.A."/>
            <person name="Magnuson J.K."/>
            <person name="Henrissat B."/>
            <person name="Mortensen U.H."/>
            <person name="Larsen T.O."/>
            <person name="Devries R.P."/>
            <person name="Grigoriev I.V."/>
            <person name="Machida M."/>
            <person name="Baker S.E."/>
            <person name="Andersen M.R."/>
        </authorList>
    </citation>
    <scope>NUCLEOTIDE SEQUENCE [LARGE SCALE GENOMIC DNA]</scope>
    <source>
        <strain evidence="2 3">IBT 18842</strain>
    </source>
</reference>
<evidence type="ECO:0000313" key="3">
    <source>
        <dbReference type="Proteomes" id="UP000325780"/>
    </source>
</evidence>
<organism evidence="2 3">
    <name type="scientific">Aspergillus avenaceus</name>
    <dbReference type="NCBI Taxonomy" id="36643"/>
    <lineage>
        <taxon>Eukaryota</taxon>
        <taxon>Fungi</taxon>
        <taxon>Dikarya</taxon>
        <taxon>Ascomycota</taxon>
        <taxon>Pezizomycotina</taxon>
        <taxon>Eurotiomycetes</taxon>
        <taxon>Eurotiomycetidae</taxon>
        <taxon>Eurotiales</taxon>
        <taxon>Aspergillaceae</taxon>
        <taxon>Aspergillus</taxon>
        <taxon>Aspergillus subgen. Circumdati</taxon>
    </lineage>
</organism>
<keyword evidence="1" id="KW-0732">Signal</keyword>
<keyword evidence="3" id="KW-1185">Reference proteome</keyword>
<dbReference type="Proteomes" id="UP000325780">
    <property type="component" value="Unassembled WGS sequence"/>
</dbReference>
<sequence length="86" mass="8989">MRYGATLLSAMALLAANQVIGAAIEAPYTVDAVQIATSPFYACNCPNNCKHKQGTNCKYYGGPSDVSQVISGTCVQQGSQLICVAK</sequence>
<proteinExistence type="predicted"/>
<feature type="chain" id="PRO_5025029021" description="Antifungal protein" evidence="1">
    <location>
        <begin position="22"/>
        <end position="86"/>
    </location>
</feature>
<protein>
    <recommendedName>
        <fullName evidence="4">Antifungal protein</fullName>
    </recommendedName>
</protein>
<dbReference type="EMBL" id="ML742028">
    <property type="protein sequence ID" value="KAE8154644.1"/>
    <property type="molecule type" value="Genomic_DNA"/>
</dbReference>
<dbReference type="AlphaFoldDB" id="A0A5N6U7S3"/>